<dbReference type="InterPro" id="IPR014284">
    <property type="entry name" value="RNA_pol_sigma-70_dom"/>
</dbReference>
<dbReference type="GO" id="GO:0003677">
    <property type="term" value="F:DNA binding"/>
    <property type="evidence" value="ECO:0007669"/>
    <property type="project" value="UniProtKB-KW"/>
</dbReference>
<evidence type="ECO:0000256" key="1">
    <source>
        <dbReference type="ARBA" id="ARBA00010641"/>
    </source>
</evidence>
<dbReference type="SUPFAM" id="SSF88946">
    <property type="entry name" value="Sigma2 domain of RNA polymerase sigma factors"/>
    <property type="match status" value="1"/>
</dbReference>
<dbReference type="NCBIfam" id="TIGR02937">
    <property type="entry name" value="sigma70-ECF"/>
    <property type="match status" value="1"/>
</dbReference>
<accession>A0A4U3LU09</accession>
<evidence type="ECO:0000256" key="5">
    <source>
        <dbReference type="ARBA" id="ARBA00023163"/>
    </source>
</evidence>
<dbReference type="GO" id="GO:0006352">
    <property type="term" value="P:DNA-templated transcription initiation"/>
    <property type="evidence" value="ECO:0007669"/>
    <property type="project" value="InterPro"/>
</dbReference>
<dbReference type="AlphaFoldDB" id="A0A4U3LU09"/>
<name>A0A4U3LU09_9ACTN</name>
<keyword evidence="4" id="KW-0238">DNA-binding</keyword>
<dbReference type="NCBIfam" id="TIGR02983">
    <property type="entry name" value="SigE-fam_strep"/>
    <property type="match status" value="1"/>
</dbReference>
<dbReference type="SUPFAM" id="SSF88659">
    <property type="entry name" value="Sigma3 and sigma4 domains of RNA polymerase sigma factors"/>
    <property type="match status" value="1"/>
</dbReference>
<dbReference type="SMART" id="SM00421">
    <property type="entry name" value="HTH_LUXR"/>
    <property type="match status" value="1"/>
</dbReference>
<evidence type="ECO:0000256" key="4">
    <source>
        <dbReference type="ARBA" id="ARBA00023125"/>
    </source>
</evidence>
<protein>
    <submittedName>
        <fullName evidence="7">SigE family RNA polymerase sigma factor</fullName>
    </submittedName>
</protein>
<evidence type="ECO:0000256" key="2">
    <source>
        <dbReference type="ARBA" id="ARBA00023015"/>
    </source>
</evidence>
<dbReference type="GO" id="GO:0016987">
    <property type="term" value="F:sigma factor activity"/>
    <property type="evidence" value="ECO:0007669"/>
    <property type="project" value="UniProtKB-KW"/>
</dbReference>
<dbReference type="PANTHER" id="PTHR43133:SF50">
    <property type="entry name" value="ECF RNA POLYMERASE SIGMA FACTOR SIGM"/>
    <property type="match status" value="1"/>
</dbReference>
<dbReference type="Proteomes" id="UP000305836">
    <property type="component" value="Unassembled WGS sequence"/>
</dbReference>
<evidence type="ECO:0000313" key="7">
    <source>
        <dbReference type="EMBL" id="TKK79541.1"/>
    </source>
</evidence>
<evidence type="ECO:0000256" key="3">
    <source>
        <dbReference type="ARBA" id="ARBA00023082"/>
    </source>
</evidence>
<keyword evidence="3" id="KW-0731">Sigma factor</keyword>
<dbReference type="CDD" id="cd06171">
    <property type="entry name" value="Sigma70_r4"/>
    <property type="match status" value="1"/>
</dbReference>
<comment type="caution">
    <text evidence="7">The sequence shown here is derived from an EMBL/GenBank/DDBJ whole genome shotgun (WGS) entry which is preliminary data.</text>
</comment>
<gene>
    <name evidence="7" type="ORF">FDA38_14155</name>
</gene>
<feature type="domain" description="HTH luxR-type" evidence="6">
    <location>
        <begin position="166"/>
        <end position="220"/>
    </location>
</feature>
<dbReference type="InterPro" id="IPR014325">
    <property type="entry name" value="RNA_pol_sigma-E_actinobac"/>
</dbReference>
<dbReference type="InterPro" id="IPR013325">
    <property type="entry name" value="RNA_pol_sigma_r2"/>
</dbReference>
<dbReference type="EMBL" id="SZPZ01000002">
    <property type="protein sequence ID" value="TKK79541.1"/>
    <property type="molecule type" value="Genomic_DNA"/>
</dbReference>
<keyword evidence="5" id="KW-0804">Transcription</keyword>
<dbReference type="Pfam" id="PF08281">
    <property type="entry name" value="Sigma70_r4_2"/>
    <property type="match status" value="1"/>
</dbReference>
<dbReference type="InterPro" id="IPR013249">
    <property type="entry name" value="RNA_pol_sigma70_r4_t2"/>
</dbReference>
<dbReference type="InterPro" id="IPR039425">
    <property type="entry name" value="RNA_pol_sigma-70-like"/>
</dbReference>
<dbReference type="Pfam" id="PF04542">
    <property type="entry name" value="Sigma70_r2"/>
    <property type="match status" value="1"/>
</dbReference>
<dbReference type="InterPro" id="IPR007627">
    <property type="entry name" value="RNA_pol_sigma70_r2"/>
</dbReference>
<evidence type="ECO:0000313" key="8">
    <source>
        <dbReference type="Proteomes" id="UP000305836"/>
    </source>
</evidence>
<sequence>MERDSTSASALIPVRFPRVIPATLAVIADLRNRLPATWTQQIGAYRRLYWCRPDIRLAGSRGGAVTFDEWTRTGLPPLLRFATVLCGTPYLAEDVVQDVAIKAQRKWDRIGGLDHPDAYLRRMVVNEYLSWRRKWSRYVPSDEVETGSSPDHAERTADRDQLVGELAKLPRRQRAVLVLRYYGGLTDNEIAETMDCSPGTVRAHASRALATLRIQFTSMAEEKHHAY</sequence>
<keyword evidence="8" id="KW-1185">Reference proteome</keyword>
<evidence type="ECO:0000259" key="6">
    <source>
        <dbReference type="SMART" id="SM00421"/>
    </source>
</evidence>
<dbReference type="InterPro" id="IPR013324">
    <property type="entry name" value="RNA_pol_sigma_r3/r4-like"/>
</dbReference>
<comment type="similarity">
    <text evidence="1">Belongs to the sigma-70 factor family. ECF subfamily.</text>
</comment>
<proteinExistence type="inferred from homology"/>
<dbReference type="Gene3D" id="1.10.10.10">
    <property type="entry name" value="Winged helix-like DNA-binding domain superfamily/Winged helix DNA-binding domain"/>
    <property type="match status" value="1"/>
</dbReference>
<dbReference type="OrthoDB" id="3678480at2"/>
<organism evidence="7 8">
    <name type="scientific">Kribbella jiaozuonensis</name>
    <dbReference type="NCBI Taxonomy" id="2575441"/>
    <lineage>
        <taxon>Bacteria</taxon>
        <taxon>Bacillati</taxon>
        <taxon>Actinomycetota</taxon>
        <taxon>Actinomycetes</taxon>
        <taxon>Propionibacteriales</taxon>
        <taxon>Kribbellaceae</taxon>
        <taxon>Kribbella</taxon>
    </lineage>
</organism>
<dbReference type="Gene3D" id="1.10.1740.10">
    <property type="match status" value="1"/>
</dbReference>
<dbReference type="InterPro" id="IPR036388">
    <property type="entry name" value="WH-like_DNA-bd_sf"/>
</dbReference>
<reference evidence="7 8" key="1">
    <citation type="submission" date="2019-04" db="EMBL/GenBank/DDBJ databases">
        <title>Kribbella sp. NEAU-THZ 27 nov., a novel actinomycete isolated from soil.</title>
        <authorList>
            <person name="Duan L."/>
        </authorList>
    </citation>
    <scope>NUCLEOTIDE SEQUENCE [LARGE SCALE GENOMIC DNA]</scope>
    <source>
        <strain evidence="8">NEAU-THZ27</strain>
    </source>
</reference>
<dbReference type="PANTHER" id="PTHR43133">
    <property type="entry name" value="RNA POLYMERASE ECF-TYPE SIGMA FACTO"/>
    <property type="match status" value="1"/>
</dbReference>
<keyword evidence="2" id="KW-0805">Transcription regulation</keyword>
<dbReference type="InterPro" id="IPR000792">
    <property type="entry name" value="Tscrpt_reg_LuxR_C"/>
</dbReference>